<dbReference type="Proteomes" id="UP001316803">
    <property type="component" value="Unassembled WGS sequence"/>
</dbReference>
<dbReference type="AlphaFoldDB" id="A0AAN8I7M0"/>
<feature type="region of interest" description="Disordered" evidence="1">
    <location>
        <begin position="1"/>
        <end position="23"/>
    </location>
</feature>
<reference evidence="3 4" key="1">
    <citation type="submission" date="2022-12" db="EMBL/GenBank/DDBJ databases">
        <title>Genomic features and morphological characterization of a novel Knufia sp. strain isolated from spacecraft assembly facility.</title>
        <authorList>
            <person name="Teixeira M."/>
            <person name="Chander A.M."/>
            <person name="Stajich J.E."/>
            <person name="Venkateswaran K."/>
        </authorList>
    </citation>
    <scope>NUCLEOTIDE SEQUENCE [LARGE SCALE GENOMIC DNA]</scope>
    <source>
        <strain evidence="3 4">FJI-L2-BK-P2</strain>
    </source>
</reference>
<gene>
    <name evidence="3" type="ORF">OHC33_002692</name>
</gene>
<dbReference type="InterPro" id="IPR001810">
    <property type="entry name" value="F-box_dom"/>
</dbReference>
<proteinExistence type="predicted"/>
<evidence type="ECO:0000313" key="4">
    <source>
        <dbReference type="Proteomes" id="UP001316803"/>
    </source>
</evidence>
<organism evidence="3 4">
    <name type="scientific">Knufia fluminis</name>
    <dbReference type="NCBI Taxonomy" id="191047"/>
    <lineage>
        <taxon>Eukaryota</taxon>
        <taxon>Fungi</taxon>
        <taxon>Dikarya</taxon>
        <taxon>Ascomycota</taxon>
        <taxon>Pezizomycotina</taxon>
        <taxon>Eurotiomycetes</taxon>
        <taxon>Chaetothyriomycetidae</taxon>
        <taxon>Chaetothyriales</taxon>
        <taxon>Trichomeriaceae</taxon>
        <taxon>Knufia</taxon>
    </lineage>
</organism>
<name>A0AAN8I7M0_9EURO</name>
<sequence>MPSSDNQFSDVLQDKTAENMTKPLELQLMNPLPSNDKDTRDTEAMVDPSSMDILPDDIVRSILAHATTNEARWWLLRSTSDRFKDLISTESFHKTVLRVQSPAIYSLTIPDRYTTIGHSLTMTLLRDKIQITHLANLITMHRRYSLDHRTPPSPALLRLGLTLLTYLQTLSRSPNGPTTASIRFLTNAISNPKILPDAASGPHTSNPHTGPDLHTTTPFQPGGFQHATNTFTCPSCLTAQKHSHHGLPLGAANILLAIEAATLFGGGPAAAALRHLPVLTSSGLSTNYRILKPWVECIKGVAFASPYAAQLNRRARPRPVQLDDGVLDFGEVGRVVEARLRGVDASIFAGGAGGGGGGERVKVTLNVTNSQYESTASNSRLWTMLGDLSRKEVVEKVVEEVDLREIGKRLRSAVERSFGDSVAFKGLGL</sequence>
<dbReference type="PROSITE" id="PS50181">
    <property type="entry name" value="FBOX"/>
    <property type="match status" value="1"/>
</dbReference>
<accession>A0AAN8I7M0</accession>
<comment type="caution">
    <text evidence="3">The sequence shown here is derived from an EMBL/GenBank/DDBJ whole genome shotgun (WGS) entry which is preliminary data.</text>
</comment>
<feature type="compositionally biased region" description="Polar residues" evidence="1">
    <location>
        <begin position="1"/>
        <end position="10"/>
    </location>
</feature>
<evidence type="ECO:0000259" key="2">
    <source>
        <dbReference type="PROSITE" id="PS50181"/>
    </source>
</evidence>
<evidence type="ECO:0000313" key="3">
    <source>
        <dbReference type="EMBL" id="KAK5956119.1"/>
    </source>
</evidence>
<keyword evidence="4" id="KW-1185">Reference proteome</keyword>
<dbReference type="EMBL" id="JAKLMC020000005">
    <property type="protein sequence ID" value="KAK5956119.1"/>
    <property type="molecule type" value="Genomic_DNA"/>
</dbReference>
<feature type="domain" description="F-box" evidence="2">
    <location>
        <begin position="48"/>
        <end position="96"/>
    </location>
</feature>
<protein>
    <recommendedName>
        <fullName evidence="2">F-box domain-containing protein</fullName>
    </recommendedName>
</protein>
<evidence type="ECO:0000256" key="1">
    <source>
        <dbReference type="SAM" id="MobiDB-lite"/>
    </source>
</evidence>